<evidence type="ECO:0000313" key="2">
    <source>
        <dbReference type="Proteomes" id="UP000681414"/>
    </source>
</evidence>
<dbReference type="EMBL" id="JAGYPG010000002">
    <property type="protein sequence ID" value="MBS4195822.1"/>
    <property type="molecule type" value="Genomic_DNA"/>
</dbReference>
<dbReference type="Proteomes" id="UP000681414">
    <property type="component" value="Unassembled WGS sequence"/>
</dbReference>
<protein>
    <submittedName>
        <fullName evidence="1">Uncharacterized protein</fullName>
    </submittedName>
</protein>
<proteinExistence type="predicted"/>
<reference evidence="1 2" key="1">
    <citation type="submission" date="2021-05" db="EMBL/GenBank/DDBJ databases">
        <title>Novel Bacillus species.</title>
        <authorList>
            <person name="Liu G."/>
        </authorList>
    </citation>
    <scope>NUCLEOTIDE SEQUENCE [LARGE SCALE GENOMIC DNA]</scope>
    <source>
        <strain evidence="2">FJAT-49780</strain>
    </source>
</reference>
<organism evidence="1 2">
    <name type="scientific">Lederbergia citri</name>
    <dbReference type="NCBI Taxonomy" id="2833580"/>
    <lineage>
        <taxon>Bacteria</taxon>
        <taxon>Bacillati</taxon>
        <taxon>Bacillota</taxon>
        <taxon>Bacilli</taxon>
        <taxon>Bacillales</taxon>
        <taxon>Bacillaceae</taxon>
        <taxon>Lederbergia</taxon>
    </lineage>
</organism>
<dbReference type="RefSeq" id="WP_213125011.1">
    <property type="nucleotide sequence ID" value="NZ_JAGYPG010000002.1"/>
</dbReference>
<keyword evidence="2" id="KW-1185">Reference proteome</keyword>
<sequence>MNQLKQLLSTLKKRDELFHQERDELRNDFLLRGICETEVDGLLDDPSLFPTSWLPETLRWKSLSEAGNVLPVLLKEAALYLECDVPPLIEKEEAEKMIQSKK</sequence>
<evidence type="ECO:0000313" key="1">
    <source>
        <dbReference type="EMBL" id="MBS4195822.1"/>
    </source>
</evidence>
<dbReference type="AlphaFoldDB" id="A0A942TFY6"/>
<name>A0A942TFY6_9BACI</name>
<comment type="caution">
    <text evidence="1">The sequence shown here is derived from an EMBL/GenBank/DDBJ whole genome shotgun (WGS) entry which is preliminary data.</text>
</comment>
<gene>
    <name evidence="1" type="ORF">KHA97_12210</name>
</gene>
<accession>A0A942TFY6</accession>